<dbReference type="Pfam" id="PF10636">
    <property type="entry name" value="hemP"/>
    <property type="match status" value="1"/>
</dbReference>
<dbReference type="EMBL" id="WEKV01000020">
    <property type="protein sequence ID" value="KAB7782740.1"/>
    <property type="molecule type" value="Genomic_DNA"/>
</dbReference>
<organism evidence="1 2">
    <name type="scientific">Methylorubrum populi</name>
    <dbReference type="NCBI Taxonomy" id="223967"/>
    <lineage>
        <taxon>Bacteria</taxon>
        <taxon>Pseudomonadati</taxon>
        <taxon>Pseudomonadota</taxon>
        <taxon>Alphaproteobacteria</taxon>
        <taxon>Hyphomicrobiales</taxon>
        <taxon>Methylobacteriaceae</taxon>
        <taxon>Methylorubrum</taxon>
    </lineage>
</organism>
<sequence>MPPLRTAGTMIASDALMQGQREVVIVHDGATYRLRVTSNNKLILTK</sequence>
<dbReference type="Proteomes" id="UP000469949">
    <property type="component" value="Unassembled WGS sequence"/>
</dbReference>
<evidence type="ECO:0000313" key="2">
    <source>
        <dbReference type="Proteomes" id="UP000469949"/>
    </source>
</evidence>
<protein>
    <recommendedName>
        <fullName evidence="3">Hemin uptake protein HemP</fullName>
    </recommendedName>
</protein>
<dbReference type="AlphaFoldDB" id="A0A833J1D6"/>
<accession>A0A833J1D6</accession>
<proteinExistence type="predicted"/>
<name>A0A833J1D6_9HYPH</name>
<dbReference type="InterPro" id="IPR019600">
    <property type="entry name" value="Hemin_uptake_protein_HemP"/>
</dbReference>
<dbReference type="Gene3D" id="2.10.70.10">
    <property type="entry name" value="Complement Module, domain 1"/>
    <property type="match status" value="1"/>
</dbReference>
<comment type="caution">
    <text evidence="1">The sequence shown here is derived from an EMBL/GenBank/DDBJ whole genome shotgun (WGS) entry which is preliminary data.</text>
</comment>
<evidence type="ECO:0000313" key="1">
    <source>
        <dbReference type="EMBL" id="KAB7782740.1"/>
    </source>
</evidence>
<reference evidence="1 2" key="1">
    <citation type="submission" date="2019-10" db="EMBL/GenBank/DDBJ databases">
        <title>Draft Genome Sequence of the Caffeine Degrading Methylotroph Methylorubrum populi PINKEL.</title>
        <authorList>
            <person name="Dawson S.C."/>
            <person name="Zhang X."/>
            <person name="Wright M.E."/>
            <person name="Sharma G."/>
            <person name="Langner J.T."/>
            <person name="Ditty J.L."/>
            <person name="Subuyuj G.A."/>
        </authorList>
    </citation>
    <scope>NUCLEOTIDE SEQUENCE [LARGE SCALE GENOMIC DNA]</scope>
    <source>
        <strain evidence="1 2">Pinkel</strain>
    </source>
</reference>
<gene>
    <name evidence="1" type="ORF">F8B43_5495</name>
</gene>
<evidence type="ECO:0008006" key="3">
    <source>
        <dbReference type="Google" id="ProtNLM"/>
    </source>
</evidence>